<evidence type="ECO:0000313" key="1">
    <source>
        <dbReference type="EMBL" id="OIJ41085.1"/>
    </source>
</evidence>
<gene>
    <name evidence="1" type="ORF">LO55_4503</name>
</gene>
<proteinExistence type="predicted"/>
<evidence type="ECO:0000313" key="2">
    <source>
        <dbReference type="Proteomes" id="UP000180246"/>
    </source>
</evidence>
<dbReference type="Proteomes" id="UP000180246">
    <property type="component" value="Unassembled WGS sequence"/>
</dbReference>
<reference evidence="1 2" key="1">
    <citation type="submission" date="2014-10" db="EMBL/GenBank/DDBJ databases">
        <authorList>
            <person name="Seo M.-J."/>
            <person name="Seok Y.J."/>
            <person name="Cha I.-T."/>
        </authorList>
    </citation>
    <scope>NUCLEOTIDE SEQUENCE [LARGE SCALE GENOMIC DNA]</scope>
    <source>
        <strain evidence="1 2">NEU</strain>
    </source>
</reference>
<protein>
    <submittedName>
        <fullName evidence="1">Uncharacterized protein</fullName>
    </submittedName>
</protein>
<organism evidence="1 2">
    <name type="scientific">Massilia timonae</name>
    <dbReference type="NCBI Taxonomy" id="47229"/>
    <lineage>
        <taxon>Bacteria</taxon>
        <taxon>Pseudomonadati</taxon>
        <taxon>Pseudomonadota</taxon>
        <taxon>Betaproteobacteria</taxon>
        <taxon>Burkholderiales</taxon>
        <taxon>Oxalobacteraceae</taxon>
        <taxon>Telluria group</taxon>
        <taxon>Massilia</taxon>
    </lineage>
</organism>
<dbReference type="EMBL" id="JRYB01000001">
    <property type="protein sequence ID" value="OIJ41085.1"/>
    <property type="molecule type" value="Genomic_DNA"/>
</dbReference>
<dbReference type="AlphaFoldDB" id="A0A1S2N7Q4"/>
<sequence length="156" mass="17137">MALLDTLGDLWSRASRAMGLENADRFPPGHAYPHTRWNKAYFDIPSDYKADRMESIVCAAIANTPYVFGEIRNPTPRMQRALLSIIESRLRRADAPADLVHLLIKAYRQPHTPDIVPGLRAAIAANAQYDANIQAHAVLAYLGDAPAGFGVIEAQG</sequence>
<accession>A0A1S2N7Q4</accession>
<comment type="caution">
    <text evidence="1">The sequence shown here is derived from an EMBL/GenBank/DDBJ whole genome shotgun (WGS) entry which is preliminary data.</text>
</comment>
<name>A0A1S2N7Q4_9BURK</name>
<dbReference type="RefSeq" id="WP_005670010.1">
    <property type="nucleotide sequence ID" value="NZ_DALZDZ010000008.1"/>
</dbReference>